<dbReference type="PANTHER" id="PTHR46088">
    <property type="entry name" value="TUBULIN--TYROSINE LIGASE-LIKE PROTEIN 12"/>
    <property type="match status" value="1"/>
</dbReference>
<keyword evidence="3" id="KW-1185">Reference proteome</keyword>
<dbReference type="PANTHER" id="PTHR46088:SF1">
    <property type="entry name" value="TUBULIN--TYROSINE LIGASE-LIKE PROTEIN 12"/>
    <property type="match status" value="1"/>
</dbReference>
<dbReference type="Pfam" id="PF03133">
    <property type="entry name" value="TTL"/>
    <property type="match status" value="1"/>
</dbReference>
<dbReference type="AlphaFoldDB" id="A0A9N8KZA1"/>
<dbReference type="InterPro" id="IPR027749">
    <property type="entry name" value="TTLL12"/>
</dbReference>
<dbReference type="Pfam" id="PF25556">
    <property type="entry name" value="SET_TTL"/>
    <property type="match status" value="1"/>
</dbReference>
<gene>
    <name evidence="2" type="ORF">CINC_LOCUS6302</name>
</gene>
<organism evidence="2 3">
    <name type="scientific">Chrysodeixis includens</name>
    <name type="common">Soybean looper</name>
    <name type="synonym">Pseudoplusia includens</name>
    <dbReference type="NCBI Taxonomy" id="689277"/>
    <lineage>
        <taxon>Eukaryota</taxon>
        <taxon>Metazoa</taxon>
        <taxon>Ecdysozoa</taxon>
        <taxon>Arthropoda</taxon>
        <taxon>Hexapoda</taxon>
        <taxon>Insecta</taxon>
        <taxon>Pterygota</taxon>
        <taxon>Neoptera</taxon>
        <taxon>Endopterygota</taxon>
        <taxon>Lepidoptera</taxon>
        <taxon>Glossata</taxon>
        <taxon>Ditrysia</taxon>
        <taxon>Noctuoidea</taxon>
        <taxon>Noctuidae</taxon>
        <taxon>Plusiinae</taxon>
        <taxon>Chrysodeixis</taxon>
    </lineage>
</organism>
<dbReference type="InterPro" id="IPR004344">
    <property type="entry name" value="TTL/TTLL_fam"/>
</dbReference>
<evidence type="ECO:0000313" key="2">
    <source>
        <dbReference type="EMBL" id="CAD0203990.1"/>
    </source>
</evidence>
<dbReference type="EMBL" id="LR824023">
    <property type="protein sequence ID" value="CAD0203990.1"/>
    <property type="molecule type" value="Genomic_DNA"/>
</dbReference>
<dbReference type="InterPro" id="IPR057954">
    <property type="entry name" value="SET_TTL12"/>
</dbReference>
<dbReference type="PROSITE" id="PS51221">
    <property type="entry name" value="TTL"/>
    <property type="match status" value="1"/>
</dbReference>
<sequence>MDGISTYNNFLALHKPQLVLSGVPEHFWPSICKKITDQIFDAGLTFQLVQIDYEDMVKMPYDPLWSVIAIQDIDCSDASHIYLIDHAWTFKANSIKSNLRNIPGLLARMCNLMLISAKTAEEKIEKVSESVWKYANTYAIAGDGFSIEDQVPVWYVLDELGSGVTHSDTPNFRAVPFLYVPEQLTYTLLFAIKDIEEGDMVTRNFVEGLYPDTMQREAMLIPWKHYQHFKEDYTQVEPSSKYFLEGHIVETLPDLELLKDRELNLTKLKVFSEYSYINEYLTAPEFEMVQNENDADILWYLDHFKEYQDLSVNSPHKFINQFPFEYVLTIKDLLAVIGRRSSEKYNNDDDSLEINPAWLPTTFNMKTEFPKFVAYYMQRKKAGLDNHWICKPYNLARGLDTYITDNLDFLCRLPLTGPKIAQKYIDKPVLFERPEVGLVKFDIRYVILLHSVSPTEVYVYNNFFLRFANKSFSLDKFDDYEKHFTVMNYTDGASLFKMLCSEFKKEWAKQYGDYDWAVVEKSIYKMVAELFTAATSKKPPCGIGKSPQSRALYAADIMLGWREVNDEKVIQPILLEINWMPDCHRACQYYPNFYNDIFSIMFLNREVKTCTKVL</sequence>
<dbReference type="GO" id="GO:0005737">
    <property type="term" value="C:cytoplasm"/>
    <property type="evidence" value="ECO:0007669"/>
    <property type="project" value="TreeGrafter"/>
</dbReference>
<accession>A0A9N8KZA1</accession>
<dbReference type="OrthoDB" id="60477at2759"/>
<name>A0A9N8KZA1_CHRIL</name>
<protein>
    <recommendedName>
        <fullName evidence="1">Tubulin--tyrosine ligase-like protein 12 SET-like domain-containing protein</fullName>
    </recommendedName>
</protein>
<feature type="domain" description="Tubulin--tyrosine ligase-like protein 12 SET-like" evidence="1">
    <location>
        <begin position="72"/>
        <end position="225"/>
    </location>
</feature>
<evidence type="ECO:0000313" key="3">
    <source>
        <dbReference type="Proteomes" id="UP001154114"/>
    </source>
</evidence>
<dbReference type="Gene3D" id="3.30.470.20">
    <property type="entry name" value="ATP-grasp fold, B domain"/>
    <property type="match status" value="1"/>
</dbReference>
<dbReference type="Proteomes" id="UP001154114">
    <property type="component" value="Chromosome 20"/>
</dbReference>
<evidence type="ECO:0000259" key="1">
    <source>
        <dbReference type="Pfam" id="PF25556"/>
    </source>
</evidence>
<reference evidence="2" key="1">
    <citation type="submission" date="2021-12" db="EMBL/GenBank/DDBJ databases">
        <authorList>
            <person name="King R."/>
        </authorList>
    </citation>
    <scope>NUCLEOTIDE SEQUENCE</scope>
</reference>
<proteinExistence type="predicted"/>